<evidence type="ECO:0000259" key="6">
    <source>
        <dbReference type="SMART" id="SM01003"/>
    </source>
</evidence>
<reference evidence="7" key="1">
    <citation type="submission" date="2019-10" db="EMBL/GenBank/DDBJ databases">
        <title>Metagenomic sequencing of thiosulfate-disproportionating enrichment culture.</title>
        <authorList>
            <person name="Umezawa K."/>
            <person name="Kojima H."/>
            <person name="Fukui M."/>
        </authorList>
    </citation>
    <scope>NUCLEOTIDE SEQUENCE</scope>
    <source>
        <strain evidence="7">45J</strain>
    </source>
</reference>
<evidence type="ECO:0000256" key="1">
    <source>
        <dbReference type="ARBA" id="ARBA00005689"/>
    </source>
</evidence>
<dbReference type="EC" id="1.4.1.1" evidence="2"/>
<dbReference type="SUPFAM" id="SSF52283">
    <property type="entry name" value="Formate/glycerate dehydrogenase catalytic domain-like"/>
    <property type="match status" value="1"/>
</dbReference>
<evidence type="ECO:0000256" key="2">
    <source>
        <dbReference type="ARBA" id="ARBA00012897"/>
    </source>
</evidence>
<dbReference type="NCBIfam" id="TIGR00518">
    <property type="entry name" value="alaDH"/>
    <property type="match status" value="1"/>
</dbReference>
<dbReference type="Gene3D" id="3.40.50.720">
    <property type="entry name" value="NAD(P)-binding Rossmann-like Domain"/>
    <property type="match status" value="2"/>
</dbReference>
<dbReference type="Pfam" id="PF05222">
    <property type="entry name" value="AlaDh_PNT_N"/>
    <property type="match status" value="1"/>
</dbReference>
<dbReference type="AlphaFoldDB" id="A0A5J4L5U9"/>
<feature type="domain" description="Alanine dehydrogenase/pyridine nucleotide transhydrogenase N-terminal" evidence="6">
    <location>
        <begin position="4"/>
        <end position="135"/>
    </location>
</feature>
<dbReference type="Pfam" id="PF01262">
    <property type="entry name" value="AlaDh_PNT_C"/>
    <property type="match status" value="1"/>
</dbReference>
<evidence type="ECO:0000259" key="5">
    <source>
        <dbReference type="SMART" id="SM01002"/>
    </source>
</evidence>
<sequence>MIIGIPKEIKRHEYRVGITPSGVKELKRDGHTILIEIGAGEGSGFSDDEYLKADADVVDRETVFKKSDLIVKVKEPLPEEYDLIKEGQAIFTYLHLAPNRELTELLLNKKIAALGYETLQRDGLLPLLAPMSEIAGRMAPIVGAYYLQKIHGGRGILPTGVCGVLSAKALILGAGVVGTNAARVCIGLGMDTIVMNRGIERLQKIDEMFTGKVKTLPMNISNIQEEIKNADIIIGAVLVPGGRTPILITKEILRTMKKGSVIIDVSVDQGGCAETSRPTTHDNPVYEVDGIIHYTVANMPGAYPMTSTLALTNATLPYIKTIAKNGIEKAMREDPAIKSSLNTYMGYIVNQALADSLGVAYKNINEI</sequence>
<dbReference type="PANTHER" id="PTHR42795">
    <property type="entry name" value="ALANINE DEHYDROGENASE"/>
    <property type="match status" value="1"/>
</dbReference>
<gene>
    <name evidence="7" type="ORF">A45J_2001</name>
</gene>
<feature type="domain" description="Alanine dehydrogenase/pyridine nucleotide transhydrogenase NAD(H)-binding" evidence="5">
    <location>
        <begin position="147"/>
        <end position="295"/>
    </location>
</feature>
<name>A0A5J4L5U9_9ZZZZ</name>
<dbReference type="PIRSF" id="PIRSF000183">
    <property type="entry name" value="Alanine_dh"/>
    <property type="match status" value="1"/>
</dbReference>
<evidence type="ECO:0000313" key="7">
    <source>
        <dbReference type="EMBL" id="GER94241.1"/>
    </source>
</evidence>
<proteinExistence type="inferred from homology"/>
<dbReference type="GO" id="GO:0000286">
    <property type="term" value="F:alanine dehydrogenase activity"/>
    <property type="evidence" value="ECO:0007669"/>
    <property type="project" value="UniProtKB-EC"/>
</dbReference>
<organism evidence="7">
    <name type="scientific">hot springs metagenome</name>
    <dbReference type="NCBI Taxonomy" id="433727"/>
    <lineage>
        <taxon>unclassified sequences</taxon>
        <taxon>metagenomes</taxon>
        <taxon>ecological metagenomes</taxon>
    </lineage>
</organism>
<evidence type="ECO:0000256" key="4">
    <source>
        <dbReference type="ARBA" id="ARBA00023027"/>
    </source>
</evidence>
<dbReference type="SUPFAM" id="SSF51735">
    <property type="entry name" value="NAD(P)-binding Rossmann-fold domains"/>
    <property type="match status" value="1"/>
</dbReference>
<dbReference type="InterPro" id="IPR036291">
    <property type="entry name" value="NAD(P)-bd_dom_sf"/>
</dbReference>
<dbReference type="PANTHER" id="PTHR42795:SF1">
    <property type="entry name" value="ALANINE DEHYDROGENASE"/>
    <property type="match status" value="1"/>
</dbReference>
<comment type="caution">
    <text evidence="7">The sequence shown here is derived from an EMBL/GenBank/DDBJ whole genome shotgun (WGS) entry which is preliminary data.</text>
</comment>
<keyword evidence="4" id="KW-0520">NAD</keyword>
<dbReference type="EMBL" id="BLAB01000001">
    <property type="protein sequence ID" value="GER94241.1"/>
    <property type="molecule type" value="Genomic_DNA"/>
</dbReference>
<comment type="similarity">
    <text evidence="1">Belongs to the AlaDH/PNT family.</text>
</comment>
<keyword evidence="3" id="KW-0560">Oxidoreductase</keyword>
<dbReference type="SMART" id="SM01003">
    <property type="entry name" value="AlaDh_PNT_N"/>
    <property type="match status" value="1"/>
</dbReference>
<dbReference type="GO" id="GO:0042853">
    <property type="term" value="P:L-alanine catabolic process"/>
    <property type="evidence" value="ECO:0007669"/>
    <property type="project" value="InterPro"/>
</dbReference>
<dbReference type="GO" id="GO:0005886">
    <property type="term" value="C:plasma membrane"/>
    <property type="evidence" value="ECO:0007669"/>
    <property type="project" value="TreeGrafter"/>
</dbReference>
<evidence type="ECO:0000256" key="3">
    <source>
        <dbReference type="ARBA" id="ARBA00023002"/>
    </source>
</evidence>
<accession>A0A5J4L5U9</accession>
<dbReference type="FunFam" id="3.40.50.720:FF:000049">
    <property type="entry name" value="Alanine dehydrogenase"/>
    <property type="match status" value="1"/>
</dbReference>
<dbReference type="InterPro" id="IPR007886">
    <property type="entry name" value="AlaDH/PNT_N"/>
</dbReference>
<protein>
    <recommendedName>
        <fullName evidence="2">alanine dehydrogenase</fullName>
        <ecNumber evidence="2">1.4.1.1</ecNumber>
    </recommendedName>
</protein>
<dbReference type="SMART" id="SM01002">
    <property type="entry name" value="AlaDh_PNT_C"/>
    <property type="match status" value="1"/>
</dbReference>
<dbReference type="InterPro" id="IPR008141">
    <property type="entry name" value="Ala_DH"/>
</dbReference>
<dbReference type="CDD" id="cd05305">
    <property type="entry name" value="L-AlaDH"/>
    <property type="match status" value="1"/>
</dbReference>
<dbReference type="InterPro" id="IPR007698">
    <property type="entry name" value="AlaDH/PNT_NAD(H)-bd"/>
</dbReference>